<name>A0A0F9X3V6_9ZZZZ</name>
<feature type="transmembrane region" description="Helical" evidence="1">
    <location>
        <begin position="12"/>
        <end position="32"/>
    </location>
</feature>
<accession>A0A0F9X3V6</accession>
<sequence length="127" mass="14622">MRNQGLFLKPTKYTLFVVIIGFIFLGGLIYHINITQATLLNHSLTQNNQTSPQDFHNFSDSCYYQKEILANSQSRDENNQKFISISKNYIGTEKLSSLTRQDGNSFNSLEYLPDPQTIQFFTVVTKE</sequence>
<dbReference type="EMBL" id="LAZR01000085">
    <property type="protein sequence ID" value="KKN93506.1"/>
    <property type="molecule type" value="Genomic_DNA"/>
</dbReference>
<protein>
    <submittedName>
        <fullName evidence="2">Uncharacterized protein</fullName>
    </submittedName>
</protein>
<reference evidence="2" key="1">
    <citation type="journal article" date="2015" name="Nature">
        <title>Complex archaea that bridge the gap between prokaryotes and eukaryotes.</title>
        <authorList>
            <person name="Spang A."/>
            <person name="Saw J.H."/>
            <person name="Jorgensen S.L."/>
            <person name="Zaremba-Niedzwiedzka K."/>
            <person name="Martijn J."/>
            <person name="Lind A.E."/>
            <person name="van Eijk R."/>
            <person name="Schleper C."/>
            <person name="Guy L."/>
            <person name="Ettema T.J."/>
        </authorList>
    </citation>
    <scope>NUCLEOTIDE SEQUENCE</scope>
</reference>
<gene>
    <name evidence="2" type="ORF">LCGC14_0196950</name>
</gene>
<dbReference type="AlphaFoldDB" id="A0A0F9X3V6"/>
<evidence type="ECO:0000313" key="2">
    <source>
        <dbReference type="EMBL" id="KKN93506.1"/>
    </source>
</evidence>
<organism evidence="2">
    <name type="scientific">marine sediment metagenome</name>
    <dbReference type="NCBI Taxonomy" id="412755"/>
    <lineage>
        <taxon>unclassified sequences</taxon>
        <taxon>metagenomes</taxon>
        <taxon>ecological metagenomes</taxon>
    </lineage>
</organism>
<keyword evidence="1" id="KW-0472">Membrane</keyword>
<comment type="caution">
    <text evidence="2">The sequence shown here is derived from an EMBL/GenBank/DDBJ whole genome shotgun (WGS) entry which is preliminary data.</text>
</comment>
<keyword evidence="1" id="KW-0812">Transmembrane</keyword>
<keyword evidence="1" id="KW-1133">Transmembrane helix</keyword>
<evidence type="ECO:0000256" key="1">
    <source>
        <dbReference type="SAM" id="Phobius"/>
    </source>
</evidence>
<proteinExistence type="predicted"/>